<keyword evidence="5 9" id="KW-0812">Transmembrane</keyword>
<dbReference type="RefSeq" id="WP_232182297.1">
    <property type="nucleotide sequence ID" value="NZ_JAIOAP010000001.1"/>
</dbReference>
<accession>A0ABV1KP18</accession>
<dbReference type="PANTHER" id="PTHR47371:SF3">
    <property type="entry name" value="PHOSPHOGLYCEROL TRANSFERASE I"/>
    <property type="match status" value="1"/>
</dbReference>
<evidence type="ECO:0000256" key="4">
    <source>
        <dbReference type="ARBA" id="ARBA00022475"/>
    </source>
</evidence>
<feature type="domain" description="Sulfatase N-terminal" evidence="10">
    <location>
        <begin position="235"/>
        <end position="528"/>
    </location>
</feature>
<reference evidence="11 12" key="1">
    <citation type="journal article" date="2023" name="Genome Announc.">
        <title>Pan-Genome Analyses of the Genus Cohnella and Proposal of the Novel Species Cohnella silvisoli sp. nov., Isolated from Forest Soil.</title>
        <authorList>
            <person name="Wang C."/>
            <person name="Mao L."/>
            <person name="Bao G."/>
            <person name="Zhu H."/>
        </authorList>
    </citation>
    <scope>NUCLEOTIDE SEQUENCE [LARGE SCALE GENOMIC DNA]</scope>
    <source>
        <strain evidence="11 12">NL03-T5-1</strain>
    </source>
</reference>
<evidence type="ECO:0000256" key="9">
    <source>
        <dbReference type="SAM" id="Phobius"/>
    </source>
</evidence>
<dbReference type="Pfam" id="PF00884">
    <property type="entry name" value="Sulfatase"/>
    <property type="match status" value="1"/>
</dbReference>
<dbReference type="SUPFAM" id="SSF53649">
    <property type="entry name" value="Alkaline phosphatase-like"/>
    <property type="match status" value="1"/>
</dbReference>
<dbReference type="PANTHER" id="PTHR47371">
    <property type="entry name" value="LIPOTEICHOIC ACID SYNTHASE"/>
    <property type="match status" value="1"/>
</dbReference>
<dbReference type="PIRSF" id="PIRSF005091">
    <property type="entry name" value="Mmb_sulf_HI1246"/>
    <property type="match status" value="1"/>
</dbReference>
<evidence type="ECO:0000313" key="12">
    <source>
        <dbReference type="Proteomes" id="UP001493487"/>
    </source>
</evidence>
<evidence type="ECO:0000256" key="5">
    <source>
        <dbReference type="ARBA" id="ARBA00022692"/>
    </source>
</evidence>
<feature type="transmembrane region" description="Helical" evidence="9">
    <location>
        <begin position="67"/>
        <end position="86"/>
    </location>
</feature>
<gene>
    <name evidence="11" type="ORF">QJS35_02160</name>
</gene>
<name>A0ABV1KP18_9BACL</name>
<evidence type="ECO:0000313" key="11">
    <source>
        <dbReference type="EMBL" id="MEQ4481192.1"/>
    </source>
</evidence>
<dbReference type="EMBL" id="JASKHM010000001">
    <property type="protein sequence ID" value="MEQ4481192.1"/>
    <property type="molecule type" value="Genomic_DNA"/>
</dbReference>
<comment type="similarity">
    <text evidence="3 8">Belongs to the LTA synthase family.</text>
</comment>
<evidence type="ECO:0000256" key="7">
    <source>
        <dbReference type="ARBA" id="ARBA00023136"/>
    </source>
</evidence>
<keyword evidence="7 8" id="KW-0472">Membrane</keyword>
<dbReference type="CDD" id="cd16015">
    <property type="entry name" value="LTA_synthase"/>
    <property type="match status" value="1"/>
</dbReference>
<dbReference type="InterPro" id="IPR050448">
    <property type="entry name" value="OpgB/LTA_synthase_biosynth"/>
</dbReference>
<comment type="caution">
    <text evidence="11">The sequence shown here is derived from an EMBL/GenBank/DDBJ whole genome shotgun (WGS) entry which is preliminary data.</text>
</comment>
<dbReference type="EC" id="2.7.8.-" evidence="11"/>
<feature type="transmembrane region" description="Helical" evidence="9">
    <location>
        <begin position="38"/>
        <end position="60"/>
    </location>
</feature>
<dbReference type="InterPro" id="IPR012160">
    <property type="entry name" value="LtaS-like"/>
</dbReference>
<dbReference type="Gene3D" id="3.30.1120.170">
    <property type="match status" value="1"/>
</dbReference>
<keyword evidence="11" id="KW-0808">Transferase</keyword>
<feature type="transmembrane region" description="Helical" evidence="9">
    <location>
        <begin position="115"/>
        <end position="133"/>
    </location>
</feature>
<evidence type="ECO:0000256" key="1">
    <source>
        <dbReference type="ARBA" id="ARBA00004651"/>
    </source>
</evidence>
<dbReference type="GO" id="GO:0016740">
    <property type="term" value="F:transferase activity"/>
    <property type="evidence" value="ECO:0007669"/>
    <property type="project" value="UniProtKB-KW"/>
</dbReference>
<evidence type="ECO:0000259" key="10">
    <source>
        <dbReference type="Pfam" id="PF00884"/>
    </source>
</evidence>
<dbReference type="InterPro" id="IPR017850">
    <property type="entry name" value="Alkaline_phosphatase_core_sf"/>
</dbReference>
<comment type="subcellular location">
    <subcellularLocation>
        <location evidence="1">Cell membrane</location>
        <topology evidence="1">Multi-pass membrane protein</topology>
    </subcellularLocation>
</comment>
<comment type="pathway">
    <text evidence="2">Cell wall biogenesis; lipoteichoic acid biosynthesis.</text>
</comment>
<proteinExistence type="inferred from homology"/>
<feature type="transmembrane region" description="Helical" evidence="9">
    <location>
        <begin position="153"/>
        <end position="171"/>
    </location>
</feature>
<organism evidence="11 12">
    <name type="scientific">Cohnella silvisoli</name>
    <dbReference type="NCBI Taxonomy" id="2873699"/>
    <lineage>
        <taxon>Bacteria</taxon>
        <taxon>Bacillati</taxon>
        <taxon>Bacillota</taxon>
        <taxon>Bacilli</taxon>
        <taxon>Bacillales</taxon>
        <taxon>Paenibacillaceae</taxon>
        <taxon>Cohnella</taxon>
    </lineage>
</organism>
<evidence type="ECO:0000256" key="3">
    <source>
        <dbReference type="ARBA" id="ARBA00009983"/>
    </source>
</evidence>
<dbReference type="Gene3D" id="3.40.720.10">
    <property type="entry name" value="Alkaline Phosphatase, subunit A"/>
    <property type="match status" value="1"/>
</dbReference>
<keyword evidence="4 8" id="KW-1003">Cell membrane</keyword>
<keyword evidence="12" id="KW-1185">Reference proteome</keyword>
<dbReference type="Proteomes" id="UP001493487">
    <property type="component" value="Unassembled WGS sequence"/>
</dbReference>
<sequence>MKPFKLGAWLSKPFIFFSIFMVLKIYLARVVVFDSSSAWLQLAISIPSVWVLFCLIEWLAPRRKLGVYIAVNLLLTTIFFAVIMYYKYFGVIVTYHALQQVNQVTEVKGSVFSLLHPYFLFIYTDIVALLLLLFNRRFRTWGKKLNIQESRVLISAIFFVSLAASVTNVWIHRDSINELKQAENMGILGYEVYAVIASATEEVEDPSNVTSEAIAKLKGENDVATPLYWGEANGKNVIILQVEAAQNFLIDLKIDGQEVTPVMNQLKKEHFYFPHFYQQVGQGNTSDAEFVVNTSYYIPSHGAAAQDYGKLALPSLPKLLREHGYQTATFHTNDVQFWNRKELYQALGFDRYYDAKFFGDEDTVFFGPSDEVLYDKTADELLKISQSGKPFYSQVITMSSHHPFDIPERKIRFELPERYKGTLVGDYIQAQNYADYSLGLFIDKLKKNGLWDKSVLMIYGDHLGLPLYSLTDHEKDLMESIYKRPYQYTEMMNIPLMIIAPGITEPKVLPQTGGQVDVFPTLANLLGISLQEHIHFGQDILNEKNNLLPQRYYLPSGSFINDKGIFVPGLDYLDGTNYPFDGAKSNETDSTKDEYNRALELLKLSDSYVSSLPKHEK</sequence>
<feature type="transmembrane region" description="Helical" evidence="9">
    <location>
        <begin position="12"/>
        <end position="32"/>
    </location>
</feature>
<keyword evidence="6 9" id="KW-1133">Transmembrane helix</keyword>
<evidence type="ECO:0000256" key="2">
    <source>
        <dbReference type="ARBA" id="ARBA00004936"/>
    </source>
</evidence>
<evidence type="ECO:0000256" key="6">
    <source>
        <dbReference type="ARBA" id="ARBA00022989"/>
    </source>
</evidence>
<protein>
    <submittedName>
        <fullName evidence="11">LTA synthase family protein</fullName>
        <ecNumber evidence="11">2.7.8.-</ecNumber>
    </submittedName>
</protein>
<dbReference type="InterPro" id="IPR000917">
    <property type="entry name" value="Sulfatase_N"/>
</dbReference>
<evidence type="ECO:0000256" key="8">
    <source>
        <dbReference type="PIRNR" id="PIRNR005091"/>
    </source>
</evidence>